<dbReference type="InParanoid" id="A0A059C2Q7"/>
<name>A0A059C2Q7_EUCGR</name>
<evidence type="ECO:0000313" key="1">
    <source>
        <dbReference type="EMBL" id="KCW72446.1"/>
    </source>
</evidence>
<gene>
    <name evidence="1" type="ORF">EUGRSUZ_E00892</name>
</gene>
<proteinExistence type="predicted"/>
<organism evidence="1">
    <name type="scientific">Eucalyptus grandis</name>
    <name type="common">Flooded gum</name>
    <dbReference type="NCBI Taxonomy" id="71139"/>
    <lineage>
        <taxon>Eukaryota</taxon>
        <taxon>Viridiplantae</taxon>
        <taxon>Streptophyta</taxon>
        <taxon>Embryophyta</taxon>
        <taxon>Tracheophyta</taxon>
        <taxon>Spermatophyta</taxon>
        <taxon>Magnoliopsida</taxon>
        <taxon>eudicotyledons</taxon>
        <taxon>Gunneridae</taxon>
        <taxon>Pentapetalae</taxon>
        <taxon>rosids</taxon>
        <taxon>malvids</taxon>
        <taxon>Myrtales</taxon>
        <taxon>Myrtaceae</taxon>
        <taxon>Myrtoideae</taxon>
        <taxon>Eucalypteae</taxon>
        <taxon>Eucalyptus</taxon>
    </lineage>
</organism>
<reference evidence="1" key="1">
    <citation type="submission" date="2013-07" db="EMBL/GenBank/DDBJ databases">
        <title>The genome of Eucalyptus grandis.</title>
        <authorList>
            <person name="Schmutz J."/>
            <person name="Hayes R."/>
            <person name="Myburg A."/>
            <person name="Tuskan G."/>
            <person name="Grattapaglia D."/>
            <person name="Rokhsar D.S."/>
        </authorList>
    </citation>
    <scope>NUCLEOTIDE SEQUENCE</scope>
    <source>
        <tissue evidence="1">Leaf extractions</tissue>
    </source>
</reference>
<sequence length="183" mass="20800">MTYSLSKISSILQFCPFCSFHFPYHPRGLQFGGNPSFRSLWRGEELATCSWKIVKFSRAPGGAKVQGEGHARGGGANSTLLQKDAGWKAYEETRVVARDVEIVATKAAMERAEDPSPSFKIDSDESRRRIVSDLSFPLYFLLDSRLSSVNMRFCFLHLLHEALRTEQNRLFCGLPFHRVLHDR</sequence>
<accession>A0A059C2Q7</accession>
<dbReference type="Gramene" id="KCW72446">
    <property type="protein sequence ID" value="KCW72446"/>
    <property type="gene ID" value="EUGRSUZ_E00892"/>
</dbReference>
<dbReference type="eggNOG" id="ENOG502R3IQ">
    <property type="taxonomic scope" value="Eukaryota"/>
</dbReference>
<dbReference type="AlphaFoldDB" id="A0A059C2Q7"/>
<dbReference type="EMBL" id="KK198757">
    <property type="protein sequence ID" value="KCW72446.1"/>
    <property type="molecule type" value="Genomic_DNA"/>
</dbReference>
<protein>
    <submittedName>
        <fullName evidence="1">Uncharacterized protein</fullName>
    </submittedName>
</protein>